<dbReference type="RefSeq" id="WP_121170145.1">
    <property type="nucleotide sequence ID" value="NZ_RBIE01000001.1"/>
</dbReference>
<dbReference type="EMBL" id="RBIE01000001">
    <property type="protein sequence ID" value="RKQ63875.1"/>
    <property type="molecule type" value="Genomic_DNA"/>
</dbReference>
<evidence type="ECO:0000313" key="2">
    <source>
        <dbReference type="EMBL" id="RKQ63875.1"/>
    </source>
</evidence>
<dbReference type="CDD" id="cd01948">
    <property type="entry name" value="EAL"/>
    <property type="match status" value="1"/>
</dbReference>
<comment type="caution">
    <text evidence="2">The sequence shown here is derived from an EMBL/GenBank/DDBJ whole genome shotgun (WGS) entry which is preliminary data.</text>
</comment>
<dbReference type="InterPro" id="IPR035919">
    <property type="entry name" value="EAL_sf"/>
</dbReference>
<dbReference type="SMART" id="SM00052">
    <property type="entry name" value="EAL"/>
    <property type="match status" value="1"/>
</dbReference>
<accession>A0A420W9C6</accession>
<feature type="domain" description="EAL" evidence="1">
    <location>
        <begin position="392"/>
        <end position="641"/>
    </location>
</feature>
<reference evidence="2 3" key="1">
    <citation type="submission" date="2018-10" db="EMBL/GenBank/DDBJ databases">
        <title>Genomic Encyclopedia of Type Strains, Phase IV (KMG-IV): sequencing the most valuable type-strain genomes for metagenomic binning, comparative biology and taxonomic classification.</title>
        <authorList>
            <person name="Goeker M."/>
        </authorList>
    </citation>
    <scope>NUCLEOTIDE SEQUENCE [LARGE SCALE GENOMIC DNA]</scope>
    <source>
        <strain evidence="2 3">DSM 15521</strain>
    </source>
</reference>
<dbReference type="PROSITE" id="PS50883">
    <property type="entry name" value="EAL"/>
    <property type="match status" value="1"/>
</dbReference>
<gene>
    <name evidence="2" type="ORF">C7457_0759</name>
</gene>
<sequence>MESKSEEWIKQFYGKVCSLFLSQRKEESFLTISNELENFCSLPELVRAYKTEKNKFKEVAKNMGERFYSSGLSTTLVIKVLEEVLLYLEWGEIPPKTAVRFTRNFLEEICQFFINDMLKYIFEKVSREIDLVNNLVPYDTDVKSCDLAYKYKFCGFFFKNSKDCVMSKAFKEVDFSLICFHNKKLCQELKRIHFLLHFYGRVFTSLLKNKHFISAYFVLMEIFFLLDRFIDKYKELQERGNKIDLEEMVEFILSTKEDLYLLLIDPSKVSVINRVFGYPAGDKIFQIIKTSIVEFLKGKGYKFVVIKCVFGCISVLSQEKIEDLDKFFNIVKTKLKELNYNVDLAWILFEISKVKPFEKKELINFIRYKMREVKREKEKFLTVKINNSIIEEAKEFEELYDSIRELDFSKITFAIQPVFDLKRIKPIHWEVLVRFKKKNGEILPAYKVIDIVYELNLASKLDMLVLQQVLLKAKLLKGKSLFINISPKTLKDENLEIVSRIFNKVKSSDVYVGLEITEQEIIDRNSIDLLKKLINMSSIPILVDDFGTGYSSFSSFLELLESIPISGLKIDGSYVKKVENSETAVFLVSSLRNMAKSLNLFTVAEFIENRTILSIISSLGVDYGQGYYLGKPIIVDEKTLS</sequence>
<dbReference type="InterPro" id="IPR001633">
    <property type="entry name" value="EAL_dom"/>
</dbReference>
<organism evidence="2 3">
    <name type="scientific">Thermovibrio guaymasensis</name>
    <dbReference type="NCBI Taxonomy" id="240167"/>
    <lineage>
        <taxon>Bacteria</taxon>
        <taxon>Pseudomonadati</taxon>
        <taxon>Aquificota</taxon>
        <taxon>Aquificia</taxon>
        <taxon>Desulfurobacteriales</taxon>
        <taxon>Desulfurobacteriaceae</taxon>
        <taxon>Thermovibrio</taxon>
    </lineage>
</organism>
<dbReference type="InterPro" id="IPR050706">
    <property type="entry name" value="Cyclic-di-GMP_PDE-like"/>
</dbReference>
<keyword evidence="3" id="KW-1185">Reference proteome</keyword>
<dbReference type="AlphaFoldDB" id="A0A420W9C6"/>
<dbReference type="Gene3D" id="3.20.20.450">
    <property type="entry name" value="EAL domain"/>
    <property type="match status" value="1"/>
</dbReference>
<dbReference type="Proteomes" id="UP000280881">
    <property type="component" value="Unassembled WGS sequence"/>
</dbReference>
<protein>
    <submittedName>
        <fullName evidence="2">EAL domain-containing protein (Putative c-di-GMP-specific phosphodiesterase class I)</fullName>
    </submittedName>
</protein>
<dbReference type="Pfam" id="PF00563">
    <property type="entry name" value="EAL"/>
    <property type="match status" value="1"/>
</dbReference>
<dbReference type="OrthoDB" id="7057390at2"/>
<dbReference type="PANTHER" id="PTHR33121:SF70">
    <property type="entry name" value="SIGNALING PROTEIN YKOW"/>
    <property type="match status" value="1"/>
</dbReference>
<dbReference type="GO" id="GO:0071111">
    <property type="term" value="F:cyclic-guanylate-specific phosphodiesterase activity"/>
    <property type="evidence" value="ECO:0007669"/>
    <property type="project" value="InterPro"/>
</dbReference>
<proteinExistence type="predicted"/>
<evidence type="ECO:0000259" key="1">
    <source>
        <dbReference type="PROSITE" id="PS50883"/>
    </source>
</evidence>
<dbReference type="SUPFAM" id="SSF141868">
    <property type="entry name" value="EAL domain-like"/>
    <property type="match status" value="1"/>
</dbReference>
<evidence type="ECO:0000313" key="3">
    <source>
        <dbReference type="Proteomes" id="UP000280881"/>
    </source>
</evidence>
<name>A0A420W9C6_9BACT</name>
<dbReference type="PANTHER" id="PTHR33121">
    <property type="entry name" value="CYCLIC DI-GMP PHOSPHODIESTERASE PDEF"/>
    <property type="match status" value="1"/>
</dbReference>